<dbReference type="InterPro" id="IPR014816">
    <property type="entry name" value="tRNA_MeTrfase_Gcd14"/>
</dbReference>
<dbReference type="EC" id="2.1.1.220" evidence="5"/>
<dbReference type="AlphaFoldDB" id="A0A1I3NKG3"/>
<protein>
    <recommendedName>
        <fullName evidence="5">tRNA (adenine(58)-N(1))-methyltransferase TrmI</fullName>
        <ecNumber evidence="5">2.1.1.220</ecNumber>
    </recommendedName>
</protein>
<dbReference type="CDD" id="cd02440">
    <property type="entry name" value="AdoMet_MTases"/>
    <property type="match status" value="1"/>
</dbReference>
<feature type="binding site" evidence="6">
    <location>
        <position position="170"/>
    </location>
    <ligand>
        <name>S-adenosyl-L-methionine</name>
        <dbReference type="ChEBI" id="CHEBI:59789"/>
    </ligand>
</feature>
<dbReference type="Proteomes" id="UP000198635">
    <property type="component" value="Unassembled WGS sequence"/>
</dbReference>
<accession>A0A1I3NKG3</accession>
<dbReference type="OrthoDB" id="9781391at2"/>
<dbReference type="GO" id="GO:0160107">
    <property type="term" value="F:tRNA (adenine(58)-N1)-methyltransferase activity"/>
    <property type="evidence" value="ECO:0007669"/>
    <property type="project" value="UniProtKB-EC"/>
</dbReference>
<evidence type="ECO:0000256" key="4">
    <source>
        <dbReference type="ARBA" id="ARBA00022694"/>
    </source>
</evidence>
<evidence type="ECO:0000313" key="10">
    <source>
        <dbReference type="Proteomes" id="UP000198635"/>
    </source>
</evidence>
<dbReference type="PANTHER" id="PTHR12133">
    <property type="entry name" value="TRNA (ADENINE(58)-N(1))-METHYLTRANSFERASE"/>
    <property type="match status" value="1"/>
</dbReference>
<reference evidence="10" key="1">
    <citation type="submission" date="2016-10" db="EMBL/GenBank/DDBJ databases">
        <authorList>
            <person name="Varghese N."/>
            <person name="Submissions S."/>
        </authorList>
    </citation>
    <scope>NUCLEOTIDE SEQUENCE [LARGE SCALE GENOMIC DNA]</scope>
    <source>
        <strain evidence="10">DSM 5918</strain>
    </source>
</reference>
<evidence type="ECO:0000256" key="5">
    <source>
        <dbReference type="PIRNR" id="PIRNR017269"/>
    </source>
</evidence>
<evidence type="ECO:0000313" key="9">
    <source>
        <dbReference type="EMBL" id="SFJ09669.1"/>
    </source>
</evidence>
<keyword evidence="1 5" id="KW-0489">Methyltransferase</keyword>
<feature type="region of interest" description="Disordered" evidence="7">
    <location>
        <begin position="256"/>
        <end position="279"/>
    </location>
</feature>
<dbReference type="RefSeq" id="WP_092372376.1">
    <property type="nucleotide sequence ID" value="NZ_FORX01000001.1"/>
</dbReference>
<evidence type="ECO:0000259" key="8">
    <source>
        <dbReference type="Pfam" id="PF08704"/>
    </source>
</evidence>
<dbReference type="Gene3D" id="3.40.50.150">
    <property type="entry name" value="Vaccinia Virus protein VP39"/>
    <property type="match status" value="1"/>
</dbReference>
<comment type="similarity">
    <text evidence="5">Belongs to the class I-like SAM-binding methyltransferase superfamily. TRM61 family.</text>
</comment>
<dbReference type="Gene3D" id="3.10.330.20">
    <property type="match status" value="1"/>
</dbReference>
<dbReference type="PROSITE" id="PS51620">
    <property type="entry name" value="SAM_TRM61"/>
    <property type="match status" value="1"/>
</dbReference>
<organism evidence="9 10">
    <name type="scientific">Desulfomicrobium apsheronum</name>
    <dbReference type="NCBI Taxonomy" id="52560"/>
    <lineage>
        <taxon>Bacteria</taxon>
        <taxon>Pseudomonadati</taxon>
        <taxon>Thermodesulfobacteriota</taxon>
        <taxon>Desulfovibrionia</taxon>
        <taxon>Desulfovibrionales</taxon>
        <taxon>Desulfomicrobiaceae</taxon>
        <taxon>Desulfomicrobium</taxon>
    </lineage>
</organism>
<dbReference type="GO" id="GO:0031515">
    <property type="term" value="C:tRNA (m1A) methyltransferase complex"/>
    <property type="evidence" value="ECO:0007669"/>
    <property type="project" value="UniProtKB-UniRule"/>
</dbReference>
<evidence type="ECO:0000256" key="6">
    <source>
        <dbReference type="PIRSR" id="PIRSR017269-1"/>
    </source>
</evidence>
<evidence type="ECO:0000256" key="1">
    <source>
        <dbReference type="ARBA" id="ARBA00022603"/>
    </source>
</evidence>
<proteinExistence type="inferred from homology"/>
<dbReference type="PIRSF" id="PIRSF017269">
    <property type="entry name" value="GCD14"/>
    <property type="match status" value="1"/>
</dbReference>
<dbReference type="EMBL" id="FORX01000001">
    <property type="protein sequence ID" value="SFJ09669.1"/>
    <property type="molecule type" value="Genomic_DNA"/>
</dbReference>
<evidence type="ECO:0000256" key="2">
    <source>
        <dbReference type="ARBA" id="ARBA00022679"/>
    </source>
</evidence>
<dbReference type="SUPFAM" id="SSF53335">
    <property type="entry name" value="S-adenosyl-L-methionine-dependent methyltransferases"/>
    <property type="match status" value="1"/>
</dbReference>
<dbReference type="GO" id="GO:0030488">
    <property type="term" value="P:tRNA methylation"/>
    <property type="evidence" value="ECO:0007669"/>
    <property type="project" value="InterPro"/>
</dbReference>
<feature type="binding site" evidence="6">
    <location>
        <position position="154"/>
    </location>
    <ligand>
        <name>S-adenosyl-L-methionine</name>
        <dbReference type="ChEBI" id="CHEBI:59789"/>
    </ligand>
</feature>
<keyword evidence="4 5" id="KW-0819">tRNA processing</keyword>
<dbReference type="InterPro" id="IPR049470">
    <property type="entry name" value="TRM61_C"/>
</dbReference>
<comment type="catalytic activity">
    <reaction evidence="5">
        <text>adenosine(58) in tRNA + S-adenosyl-L-methionine = N(1)-methyladenosine(58) in tRNA + S-adenosyl-L-homocysteine + H(+)</text>
        <dbReference type="Rhea" id="RHEA:43152"/>
        <dbReference type="Rhea" id="RHEA-COMP:10365"/>
        <dbReference type="Rhea" id="RHEA-COMP:10366"/>
        <dbReference type="ChEBI" id="CHEBI:15378"/>
        <dbReference type="ChEBI" id="CHEBI:57856"/>
        <dbReference type="ChEBI" id="CHEBI:59789"/>
        <dbReference type="ChEBI" id="CHEBI:74411"/>
        <dbReference type="ChEBI" id="CHEBI:74491"/>
        <dbReference type="EC" id="2.1.1.220"/>
    </reaction>
</comment>
<comment type="function">
    <text evidence="5">Catalyzes the S-adenosyl-L-methionine-dependent formation of N(1)-methyladenine at position 58 (m1A58) in tRNA.</text>
</comment>
<gene>
    <name evidence="9" type="ORF">SAMN04488082_101312</name>
</gene>
<dbReference type="PANTHER" id="PTHR12133:SF1">
    <property type="entry name" value="TRNA (ADENINE(58)-N(1))-METHYLTRANSFERASE, MITOCHONDRIAL"/>
    <property type="match status" value="1"/>
</dbReference>
<keyword evidence="3 5" id="KW-0949">S-adenosyl-L-methionine</keyword>
<dbReference type="Pfam" id="PF08704">
    <property type="entry name" value="GCD14"/>
    <property type="match status" value="1"/>
</dbReference>
<feature type="binding site" evidence="6">
    <location>
        <begin position="105"/>
        <end position="108"/>
    </location>
    <ligand>
        <name>S-adenosyl-L-methionine</name>
        <dbReference type="ChEBI" id="CHEBI:59789"/>
    </ligand>
</feature>
<feature type="binding site" evidence="6">
    <location>
        <position position="126"/>
    </location>
    <ligand>
        <name>S-adenosyl-L-methionine</name>
        <dbReference type="ChEBI" id="CHEBI:59789"/>
    </ligand>
</feature>
<sequence length="279" mass="31661">MLEPGQLVMLLNANDKRYFVTAQEGQVMHTNEGLLHLDEVRAAGWGQQVMTHKGYPFTVMRPTLYDLVKSVKRRTQIIYPKEIGYIVMKLGIGPGCRIVEAGCGSGGLTTALAWLVGDTGKVYTYERREEFYTLCRQNLERIGLSHRVEQFHHDIAEGFQPHAADALFLDVREPCDYIHHIPNAVVPGAPVGFLLPTTNQVQDLLKSLQEGPFRQIEVVEIFLRHYKPVPERLRPEDRMVAHTGFLVFARTFAQLDTPETEEPQGLPQEDMPQEPLTED</sequence>
<name>A0A1I3NKG3_9BACT</name>
<feature type="domain" description="tRNA (adenine(58)-N(1))-methyltransferase catalytic subunit TRM61 C-terminal" evidence="8">
    <location>
        <begin position="62"/>
        <end position="227"/>
    </location>
</feature>
<dbReference type="STRING" id="52560.SAMN04488082_101312"/>
<dbReference type="InterPro" id="IPR029063">
    <property type="entry name" value="SAM-dependent_MTases_sf"/>
</dbReference>
<keyword evidence="10" id="KW-1185">Reference proteome</keyword>
<evidence type="ECO:0000256" key="7">
    <source>
        <dbReference type="SAM" id="MobiDB-lite"/>
    </source>
</evidence>
<comment type="subunit">
    <text evidence="5">Homotetramer composed of a dimer of dimers.</text>
</comment>
<keyword evidence="2 5" id="KW-0808">Transferase</keyword>
<evidence type="ECO:0000256" key="3">
    <source>
        <dbReference type="ARBA" id="ARBA00022691"/>
    </source>
</evidence>